<gene>
    <name evidence="1" type="ORF">Fmac_002887</name>
</gene>
<evidence type="ECO:0008006" key="3">
    <source>
        <dbReference type="Google" id="ProtNLM"/>
    </source>
</evidence>
<accession>A0ABD1NML6</accession>
<sequence>MIPPRCGKCFLSCVINFPLCVSDSHSYNSNVMNVGPVLLEKVVSLVGKRKRSPSEQIQLWTTFWMVRDICEPNVVC</sequence>
<evidence type="ECO:0000313" key="2">
    <source>
        <dbReference type="Proteomes" id="UP001603857"/>
    </source>
</evidence>
<dbReference type="AlphaFoldDB" id="A0ABD1NML6"/>
<dbReference type="Proteomes" id="UP001603857">
    <property type="component" value="Unassembled WGS sequence"/>
</dbReference>
<proteinExistence type="predicted"/>
<evidence type="ECO:0000313" key="1">
    <source>
        <dbReference type="EMBL" id="KAL2348887.1"/>
    </source>
</evidence>
<comment type="caution">
    <text evidence="1">The sequence shown here is derived from an EMBL/GenBank/DDBJ whole genome shotgun (WGS) entry which is preliminary data.</text>
</comment>
<dbReference type="EMBL" id="JBGMDY010000001">
    <property type="protein sequence ID" value="KAL2348887.1"/>
    <property type="molecule type" value="Genomic_DNA"/>
</dbReference>
<reference evidence="1 2" key="1">
    <citation type="submission" date="2024-08" db="EMBL/GenBank/DDBJ databases">
        <title>Insights into the chromosomal genome structure of Flemingia macrophylla.</title>
        <authorList>
            <person name="Ding Y."/>
            <person name="Zhao Y."/>
            <person name="Bi W."/>
            <person name="Wu M."/>
            <person name="Zhao G."/>
            <person name="Gong Y."/>
            <person name="Li W."/>
            <person name="Zhang P."/>
        </authorList>
    </citation>
    <scope>NUCLEOTIDE SEQUENCE [LARGE SCALE GENOMIC DNA]</scope>
    <source>
        <strain evidence="1">DYQJB</strain>
        <tissue evidence="1">Leaf</tissue>
    </source>
</reference>
<protein>
    <recommendedName>
        <fullName evidence="3">Secreted protein</fullName>
    </recommendedName>
</protein>
<keyword evidence="2" id="KW-1185">Reference proteome</keyword>
<name>A0ABD1NML6_9FABA</name>
<organism evidence="1 2">
    <name type="scientific">Flemingia macrophylla</name>
    <dbReference type="NCBI Taxonomy" id="520843"/>
    <lineage>
        <taxon>Eukaryota</taxon>
        <taxon>Viridiplantae</taxon>
        <taxon>Streptophyta</taxon>
        <taxon>Embryophyta</taxon>
        <taxon>Tracheophyta</taxon>
        <taxon>Spermatophyta</taxon>
        <taxon>Magnoliopsida</taxon>
        <taxon>eudicotyledons</taxon>
        <taxon>Gunneridae</taxon>
        <taxon>Pentapetalae</taxon>
        <taxon>rosids</taxon>
        <taxon>fabids</taxon>
        <taxon>Fabales</taxon>
        <taxon>Fabaceae</taxon>
        <taxon>Papilionoideae</taxon>
        <taxon>50 kb inversion clade</taxon>
        <taxon>NPAAA clade</taxon>
        <taxon>indigoferoid/millettioid clade</taxon>
        <taxon>Phaseoleae</taxon>
        <taxon>Flemingia</taxon>
    </lineage>
</organism>